<protein>
    <submittedName>
        <fullName evidence="2">Uncharacterized protein</fullName>
    </submittedName>
</protein>
<dbReference type="OrthoDB" id="4016300at2759"/>
<evidence type="ECO:0000256" key="1">
    <source>
        <dbReference type="SAM" id="MobiDB-lite"/>
    </source>
</evidence>
<dbReference type="STRING" id="379508.A5E342"/>
<evidence type="ECO:0000313" key="2">
    <source>
        <dbReference type="EMBL" id="EDK45850.1"/>
    </source>
</evidence>
<dbReference type="InParanoid" id="A5E342"/>
<dbReference type="Proteomes" id="UP000001996">
    <property type="component" value="Unassembled WGS sequence"/>
</dbReference>
<evidence type="ECO:0000313" key="3">
    <source>
        <dbReference type="Proteomes" id="UP000001996"/>
    </source>
</evidence>
<accession>A5E342</accession>
<feature type="region of interest" description="Disordered" evidence="1">
    <location>
        <begin position="584"/>
        <end position="622"/>
    </location>
</feature>
<name>A5E342_LODEL</name>
<dbReference type="VEuPathDB" id="FungiDB:LELG_04029"/>
<dbReference type="AlphaFoldDB" id="A5E342"/>
<keyword evidence="3" id="KW-1185">Reference proteome</keyword>
<dbReference type="HOGENOM" id="CLU_028681_0_0_1"/>
<organism evidence="2 3">
    <name type="scientific">Lodderomyces elongisporus (strain ATCC 11503 / CBS 2605 / JCM 1781 / NBRC 1676 / NRRL YB-4239)</name>
    <name type="common">Yeast</name>
    <name type="synonym">Saccharomyces elongisporus</name>
    <dbReference type="NCBI Taxonomy" id="379508"/>
    <lineage>
        <taxon>Eukaryota</taxon>
        <taxon>Fungi</taxon>
        <taxon>Dikarya</taxon>
        <taxon>Ascomycota</taxon>
        <taxon>Saccharomycotina</taxon>
        <taxon>Pichiomycetes</taxon>
        <taxon>Debaryomycetaceae</taxon>
        <taxon>Candida/Lodderomyces clade</taxon>
        <taxon>Lodderomyces</taxon>
    </lineage>
</organism>
<dbReference type="KEGG" id="lel:PVL30_004851"/>
<dbReference type="GeneID" id="5231847"/>
<sequence>MVSVKSPISVFLNELEILNNQLLSNSSQSIRKIAFSKLNTSLDVLTIQTLATMEDIATLKNQMELLFQMVYNKDYSSNEDKMNWFCINLFLNPFVRHHHGDLIKLFWPLLLRIVIVQTEEITSLYKLIDDALDYYSYSSWLSSKILLSMSEDIHMQLVISQAIDSRDNLAKFHKLLNANRSFSTLITLIELFVALGLKETFLPNLTEPYIKYIYTFNPKFKNLIQCAVTCKAMKMSGDTCYLQPINKQLLNLWTYIGSQIYCYHLNLVVFAALETHPDNMIKMSFECSKERQTRSKSTMKEVLKSFSIRDHRGHYIFDTSLDVKVEDIVHYNWLINYLKALRCRKISINTALYGDNPDLKDVKSKLNSPVFETSRDAICKQYKRKRPLNRARSQALSNNTFDEGIRKKQAANTDVLLVGQPKNMQTLTSSCNAIMDNMGEKNDKGTKKSVSDKEVMNLLMKPTGTKKDDSFSKTVPKVDVRGQANDIVQPIANESLPQGEVLNRALNSPHIGNLTKEVLVETEKGTKTKTKTEIGTGTGSGLRLGLELKLSFESIDLESENIKAPKVVHRSRIVDTQALMSPKFKTSTPTQANNSGIASADGEDEITDFPDTTTKTSVEDQGSPRVKLLEPINAIDAMDPMIAMHQSLKLYSANLINKLKLLEYKILTKRNELQDELNREFLKLEKAQCEKLKLIQEYCAEELAKI</sequence>
<dbReference type="EMBL" id="CH981528">
    <property type="protein sequence ID" value="EDK45850.1"/>
    <property type="molecule type" value="Genomic_DNA"/>
</dbReference>
<proteinExistence type="predicted"/>
<reference evidence="2 3" key="1">
    <citation type="journal article" date="2009" name="Nature">
        <title>Evolution of pathogenicity and sexual reproduction in eight Candida genomes.</title>
        <authorList>
            <person name="Butler G."/>
            <person name="Rasmussen M.D."/>
            <person name="Lin M.F."/>
            <person name="Santos M.A."/>
            <person name="Sakthikumar S."/>
            <person name="Munro C.A."/>
            <person name="Rheinbay E."/>
            <person name="Grabherr M."/>
            <person name="Forche A."/>
            <person name="Reedy J.L."/>
            <person name="Agrafioti I."/>
            <person name="Arnaud M.B."/>
            <person name="Bates S."/>
            <person name="Brown A.J."/>
            <person name="Brunke S."/>
            <person name="Costanzo M.C."/>
            <person name="Fitzpatrick D.A."/>
            <person name="de Groot P.W."/>
            <person name="Harris D."/>
            <person name="Hoyer L.L."/>
            <person name="Hube B."/>
            <person name="Klis F.M."/>
            <person name="Kodira C."/>
            <person name="Lennard N."/>
            <person name="Logue M.E."/>
            <person name="Martin R."/>
            <person name="Neiman A.M."/>
            <person name="Nikolaou E."/>
            <person name="Quail M.A."/>
            <person name="Quinn J."/>
            <person name="Santos M.C."/>
            <person name="Schmitzberger F.F."/>
            <person name="Sherlock G."/>
            <person name="Shah P."/>
            <person name="Silverstein K.A."/>
            <person name="Skrzypek M.S."/>
            <person name="Soll D."/>
            <person name="Staggs R."/>
            <person name="Stansfield I."/>
            <person name="Stumpf M.P."/>
            <person name="Sudbery P.E."/>
            <person name="Srikantha T."/>
            <person name="Zeng Q."/>
            <person name="Berman J."/>
            <person name="Berriman M."/>
            <person name="Heitman J."/>
            <person name="Gow N.A."/>
            <person name="Lorenz M.C."/>
            <person name="Birren B.W."/>
            <person name="Kellis M."/>
            <person name="Cuomo C.A."/>
        </authorList>
    </citation>
    <scope>NUCLEOTIDE SEQUENCE [LARGE SCALE GENOMIC DNA]</scope>
    <source>
        <strain evidence="3">ATCC 11503 / BCRC 21390 / CBS 2605 / JCM 1781 / NBRC 1676 / NRRL YB-4239</strain>
    </source>
</reference>
<dbReference type="OMA" id="DEICATS"/>
<feature type="compositionally biased region" description="Polar residues" evidence="1">
    <location>
        <begin position="584"/>
        <end position="597"/>
    </location>
</feature>
<gene>
    <name evidence="2" type="ORF">LELG_04029</name>
</gene>
<feature type="compositionally biased region" description="Polar residues" evidence="1">
    <location>
        <begin position="610"/>
        <end position="620"/>
    </location>
</feature>